<sequence>MPSGYPIVTSDQLRATAELLRLPEHATASALYFMHRFKRDCREADMPDDRLNAACLFVAAKVEETPVRTNDLLNALHYILQPRNGPELCEAFPGLLLSMRVTAEQQRDGDPAPIDAAHPTEAPANFPETDEKSASRAEMGFLAGDDYYMAKEQLITDEQILLRILCFQMNVESPQKYLLNVCRLLQCSQPLIQLAVCLVNDSQAEMQLCLQYSPLEVAAGCLHFATTILGTAQHLPHSKGDGWWRAIGVELRNCSISTGNDAATGGISRENRRSVKGEQEGYHMLRYMGFTDAAMT</sequence>
<dbReference type="EMBL" id="CAXHTA020000011">
    <property type="protein sequence ID" value="CAL5224658.1"/>
    <property type="molecule type" value="Genomic_DNA"/>
</dbReference>
<protein>
    <submittedName>
        <fullName evidence="3">G7377 protein</fullName>
    </submittedName>
</protein>
<keyword evidence="4" id="KW-1185">Reference proteome</keyword>
<dbReference type="InterPro" id="IPR043198">
    <property type="entry name" value="Cyclin/Ssn8"/>
</dbReference>
<evidence type="ECO:0000313" key="4">
    <source>
        <dbReference type="Proteomes" id="UP001497392"/>
    </source>
</evidence>
<evidence type="ECO:0000313" key="3">
    <source>
        <dbReference type="EMBL" id="CAL5224658.1"/>
    </source>
</evidence>
<dbReference type="SMART" id="SM00385">
    <property type="entry name" value="CYCLIN"/>
    <property type="match status" value="2"/>
</dbReference>
<dbReference type="SUPFAM" id="SSF47954">
    <property type="entry name" value="Cyclin-like"/>
    <property type="match status" value="2"/>
</dbReference>
<dbReference type="Gene3D" id="1.10.472.10">
    <property type="entry name" value="Cyclin-like"/>
    <property type="match status" value="2"/>
</dbReference>
<evidence type="ECO:0000259" key="2">
    <source>
        <dbReference type="SMART" id="SM00385"/>
    </source>
</evidence>
<evidence type="ECO:0000256" key="1">
    <source>
        <dbReference type="SAM" id="MobiDB-lite"/>
    </source>
</evidence>
<gene>
    <name evidence="3" type="primary">g7377</name>
    <name evidence="3" type="ORF">VP750_LOCUS6317</name>
</gene>
<proteinExistence type="predicted"/>
<reference evidence="3 4" key="1">
    <citation type="submission" date="2024-06" db="EMBL/GenBank/DDBJ databases">
        <authorList>
            <person name="Kraege A."/>
            <person name="Thomma B."/>
        </authorList>
    </citation>
    <scope>NUCLEOTIDE SEQUENCE [LARGE SCALE GENOMIC DNA]</scope>
</reference>
<feature type="domain" description="Cyclin-like" evidence="2">
    <location>
        <begin position="176"/>
        <end position="260"/>
    </location>
</feature>
<dbReference type="InterPro" id="IPR013763">
    <property type="entry name" value="Cyclin-like_dom"/>
</dbReference>
<name>A0ABP1FXR7_9CHLO</name>
<organism evidence="3 4">
    <name type="scientific">Coccomyxa viridis</name>
    <dbReference type="NCBI Taxonomy" id="1274662"/>
    <lineage>
        <taxon>Eukaryota</taxon>
        <taxon>Viridiplantae</taxon>
        <taxon>Chlorophyta</taxon>
        <taxon>core chlorophytes</taxon>
        <taxon>Trebouxiophyceae</taxon>
        <taxon>Trebouxiophyceae incertae sedis</taxon>
        <taxon>Coccomyxaceae</taxon>
        <taxon>Coccomyxa</taxon>
    </lineage>
</organism>
<accession>A0ABP1FXR7</accession>
<feature type="domain" description="Cyclin-like" evidence="2">
    <location>
        <begin position="11"/>
        <end position="163"/>
    </location>
</feature>
<comment type="caution">
    <text evidence="3">The sequence shown here is derived from an EMBL/GenBank/DDBJ whole genome shotgun (WGS) entry which is preliminary data.</text>
</comment>
<dbReference type="Proteomes" id="UP001497392">
    <property type="component" value="Unassembled WGS sequence"/>
</dbReference>
<dbReference type="CDD" id="cd20546">
    <property type="entry name" value="CYCLIN_SpCG1C_ScCTK2-like_rpt2"/>
    <property type="match status" value="1"/>
</dbReference>
<feature type="region of interest" description="Disordered" evidence="1">
    <location>
        <begin position="107"/>
        <end position="132"/>
    </location>
</feature>
<dbReference type="InterPro" id="IPR036915">
    <property type="entry name" value="Cyclin-like_sf"/>
</dbReference>
<dbReference type="PANTHER" id="PTHR10026">
    <property type="entry name" value="CYCLIN"/>
    <property type="match status" value="1"/>
</dbReference>